<keyword evidence="3" id="KW-1185">Reference proteome</keyword>
<accession>A0A7W7CAV4</accession>
<evidence type="ECO:0000313" key="2">
    <source>
        <dbReference type="EMBL" id="MBB4677772.1"/>
    </source>
</evidence>
<evidence type="ECO:0000313" key="3">
    <source>
        <dbReference type="Proteomes" id="UP000533598"/>
    </source>
</evidence>
<organism evidence="2 3">
    <name type="scientific">Crossiella cryophila</name>
    <dbReference type="NCBI Taxonomy" id="43355"/>
    <lineage>
        <taxon>Bacteria</taxon>
        <taxon>Bacillati</taxon>
        <taxon>Actinomycetota</taxon>
        <taxon>Actinomycetes</taxon>
        <taxon>Pseudonocardiales</taxon>
        <taxon>Pseudonocardiaceae</taxon>
        <taxon>Crossiella</taxon>
    </lineage>
</organism>
<proteinExistence type="predicted"/>
<dbReference type="AlphaFoldDB" id="A0A7W7CAV4"/>
<dbReference type="EMBL" id="JACHMH010000001">
    <property type="protein sequence ID" value="MBB4677772.1"/>
    <property type="molecule type" value="Genomic_DNA"/>
</dbReference>
<gene>
    <name evidence="2" type="ORF">HNR67_003890</name>
</gene>
<protein>
    <submittedName>
        <fullName evidence="2">Uncharacterized protein</fullName>
    </submittedName>
</protein>
<comment type="caution">
    <text evidence="2">The sequence shown here is derived from an EMBL/GenBank/DDBJ whole genome shotgun (WGS) entry which is preliminary data.</text>
</comment>
<feature type="compositionally biased region" description="Basic and acidic residues" evidence="1">
    <location>
        <begin position="1"/>
        <end position="11"/>
    </location>
</feature>
<feature type="region of interest" description="Disordered" evidence="1">
    <location>
        <begin position="1"/>
        <end position="55"/>
    </location>
</feature>
<dbReference type="Proteomes" id="UP000533598">
    <property type="component" value="Unassembled WGS sequence"/>
</dbReference>
<reference evidence="2 3" key="1">
    <citation type="submission" date="2020-08" db="EMBL/GenBank/DDBJ databases">
        <title>Sequencing the genomes of 1000 actinobacteria strains.</title>
        <authorList>
            <person name="Klenk H.-P."/>
        </authorList>
    </citation>
    <scope>NUCLEOTIDE SEQUENCE [LARGE SCALE GENOMIC DNA]</scope>
    <source>
        <strain evidence="2 3">DSM 44230</strain>
    </source>
</reference>
<evidence type="ECO:0000256" key="1">
    <source>
        <dbReference type="SAM" id="MobiDB-lite"/>
    </source>
</evidence>
<sequence>MGVRISHRDSVHSLVGPRAAALPRWAPHRTTPAGAATQETGGADRQAAAGSARST</sequence>
<name>A0A7W7CAV4_9PSEU</name>
<dbReference type="RefSeq" id="WP_185003679.1">
    <property type="nucleotide sequence ID" value="NZ_BAAAUI010000002.1"/>
</dbReference>